<dbReference type="InterPro" id="IPR056924">
    <property type="entry name" value="SH3_Tf2-1"/>
</dbReference>
<reference evidence="3" key="1">
    <citation type="submission" date="2023-08" db="EMBL/GenBank/DDBJ databases">
        <title>A de novo genome assembly of Solanum verrucosum Schlechtendal, a Mexican diploid species geographically isolated from the other diploid A-genome species in potato relatives.</title>
        <authorList>
            <person name="Hosaka K."/>
        </authorList>
    </citation>
    <scope>NUCLEOTIDE SEQUENCE</scope>
    <source>
        <tissue evidence="3">Young leaves</tissue>
    </source>
</reference>
<protein>
    <recommendedName>
        <fullName evidence="5">Integrase zinc-binding domain-containing protein</fullName>
    </recommendedName>
</protein>
<dbReference type="Pfam" id="PF24626">
    <property type="entry name" value="SH3_Tf2-1"/>
    <property type="match status" value="1"/>
</dbReference>
<dbReference type="EMBL" id="CP133623">
    <property type="protein sequence ID" value="WMV58166.1"/>
    <property type="molecule type" value="Genomic_DNA"/>
</dbReference>
<evidence type="ECO:0000313" key="4">
    <source>
        <dbReference type="Proteomes" id="UP001234989"/>
    </source>
</evidence>
<sequence>MGSLAHLQVSRHPLAREVQTLANEFMRLEVIVKGRFLACVEAISSFLDKIKGKQFDDEKLSRIRDMAHSSRYSIYPGANKMYHAMRKHYWWSRIKHDIVDFVSQCPNCQQVKYEHHRSGKTLQRMPIPEWKWEWIAMNFVVGLPKSLGRFDSIWVIVDRLTKSTHFIPVKGVMRFGKRDKLILRCNGSFEALKRVGEVEYELALPRGPLGVHPLFHVSMLKKYMVMRIIVFIGVQILLDENLSYYEETVPILDREAHKLRSKEISSMKVQWKNRPVEESTSDAKDDIHGRYRYLFADSGTLSYPRLLLIVRG</sequence>
<feature type="domain" description="Tf2-1-like SH3-like" evidence="2">
    <location>
        <begin position="169"/>
        <end position="223"/>
    </location>
</feature>
<dbReference type="Gene3D" id="1.10.340.70">
    <property type="match status" value="1"/>
</dbReference>
<dbReference type="Proteomes" id="UP001234989">
    <property type="component" value="Chromosome 12"/>
</dbReference>
<dbReference type="Pfam" id="PF17921">
    <property type="entry name" value="Integrase_H2C2"/>
    <property type="match status" value="1"/>
</dbReference>
<keyword evidence="4" id="KW-1185">Reference proteome</keyword>
<gene>
    <name evidence="3" type="ORF">MTR67_051551</name>
</gene>
<feature type="domain" description="Integrase zinc-binding" evidence="1">
    <location>
        <begin position="62"/>
        <end position="113"/>
    </location>
</feature>
<dbReference type="PANTHER" id="PTHR46148">
    <property type="entry name" value="CHROMO DOMAIN-CONTAINING PROTEIN"/>
    <property type="match status" value="1"/>
</dbReference>
<proteinExistence type="predicted"/>
<dbReference type="PANTHER" id="PTHR46148:SF60">
    <property type="entry name" value="CHROMO DOMAIN-CONTAINING PROTEIN"/>
    <property type="match status" value="1"/>
</dbReference>
<evidence type="ECO:0008006" key="5">
    <source>
        <dbReference type="Google" id="ProtNLM"/>
    </source>
</evidence>
<organism evidence="3 4">
    <name type="scientific">Solanum verrucosum</name>
    <dbReference type="NCBI Taxonomy" id="315347"/>
    <lineage>
        <taxon>Eukaryota</taxon>
        <taxon>Viridiplantae</taxon>
        <taxon>Streptophyta</taxon>
        <taxon>Embryophyta</taxon>
        <taxon>Tracheophyta</taxon>
        <taxon>Spermatophyta</taxon>
        <taxon>Magnoliopsida</taxon>
        <taxon>eudicotyledons</taxon>
        <taxon>Gunneridae</taxon>
        <taxon>Pentapetalae</taxon>
        <taxon>asterids</taxon>
        <taxon>lamiids</taxon>
        <taxon>Solanales</taxon>
        <taxon>Solanaceae</taxon>
        <taxon>Solanoideae</taxon>
        <taxon>Solaneae</taxon>
        <taxon>Solanum</taxon>
    </lineage>
</organism>
<evidence type="ECO:0000313" key="3">
    <source>
        <dbReference type="EMBL" id="WMV58166.1"/>
    </source>
</evidence>
<name>A0AAF0V7N7_SOLVR</name>
<evidence type="ECO:0000259" key="1">
    <source>
        <dbReference type="Pfam" id="PF17921"/>
    </source>
</evidence>
<dbReference type="InterPro" id="IPR041588">
    <property type="entry name" value="Integrase_H2C2"/>
</dbReference>
<evidence type="ECO:0000259" key="2">
    <source>
        <dbReference type="Pfam" id="PF24626"/>
    </source>
</evidence>
<dbReference type="AlphaFoldDB" id="A0AAF0V7N7"/>
<accession>A0AAF0V7N7</accession>